<dbReference type="EMBL" id="NXGH01000059">
    <property type="protein sequence ID" value="PRM87027.1"/>
    <property type="molecule type" value="Genomic_DNA"/>
</dbReference>
<name>A0A2S9SKC0_9BACT</name>
<evidence type="ECO:0000313" key="2">
    <source>
        <dbReference type="Proteomes" id="UP000238649"/>
    </source>
</evidence>
<accession>A0A2S9SKC0</accession>
<evidence type="ECO:0000313" key="1">
    <source>
        <dbReference type="EMBL" id="PRM87027.1"/>
    </source>
</evidence>
<organism evidence="1 2">
    <name type="scientific">Aliarcobacter cryaerophilus</name>
    <dbReference type="NCBI Taxonomy" id="28198"/>
    <lineage>
        <taxon>Bacteria</taxon>
        <taxon>Pseudomonadati</taxon>
        <taxon>Campylobacterota</taxon>
        <taxon>Epsilonproteobacteria</taxon>
        <taxon>Campylobacterales</taxon>
        <taxon>Arcobacteraceae</taxon>
        <taxon>Aliarcobacter</taxon>
    </lineage>
</organism>
<sequence>IILNEENLIIDESFWLPHYVKILNVFGLIVSRKDKEKRIQIFKKAVDISFENFKKETIISIWTDLYIQSLSNLSNEYLNYNNEKAMLYFNELLKIQENLYKDNPIIFGKEYLYTIFDVAGLFVKTNKLSDMIAFLEKGLLVAQNLYEKSSQFRNEYQKTLIYLLKFSNDDIKKIYWENLLNRL</sequence>
<dbReference type="Proteomes" id="UP000238649">
    <property type="component" value="Unassembled WGS sequence"/>
</dbReference>
<dbReference type="AlphaFoldDB" id="A0A2S9SKC0"/>
<protein>
    <submittedName>
        <fullName evidence="1">Uncharacterized protein</fullName>
    </submittedName>
</protein>
<dbReference type="RefSeq" id="WP_165786449.1">
    <property type="nucleotide sequence ID" value="NZ_NXGH01000059.1"/>
</dbReference>
<reference evidence="1 2" key="1">
    <citation type="submission" date="2017-09" db="EMBL/GenBank/DDBJ databases">
        <title>Reassesment of A. cryaerophilus.</title>
        <authorList>
            <person name="Perez-Cataluna A."/>
            <person name="Collado L."/>
            <person name="Salgado O."/>
            <person name="Lefinanco V."/>
            <person name="Figueras M.J."/>
        </authorList>
    </citation>
    <scope>NUCLEOTIDE SEQUENCE [LARGE SCALE GENOMIC DNA]</scope>
    <source>
        <strain evidence="1 2">LMG 9871</strain>
    </source>
</reference>
<dbReference type="InterPro" id="IPR011990">
    <property type="entry name" value="TPR-like_helical_dom_sf"/>
</dbReference>
<feature type="non-terminal residue" evidence="1">
    <location>
        <position position="1"/>
    </location>
</feature>
<dbReference type="Gene3D" id="1.25.40.10">
    <property type="entry name" value="Tetratricopeptide repeat domain"/>
    <property type="match status" value="1"/>
</dbReference>
<comment type="caution">
    <text evidence="1">The sequence shown here is derived from an EMBL/GenBank/DDBJ whole genome shotgun (WGS) entry which is preliminary data.</text>
</comment>
<gene>
    <name evidence="1" type="ORF">CJ671_10430</name>
</gene>
<proteinExistence type="predicted"/>